<evidence type="ECO:0000313" key="10">
    <source>
        <dbReference type="Proteomes" id="UP000244892"/>
    </source>
</evidence>
<proteinExistence type="predicted"/>
<dbReference type="Gene3D" id="3.30.70.20">
    <property type="match status" value="1"/>
</dbReference>
<dbReference type="RefSeq" id="WP_109038720.1">
    <property type="nucleotide sequence ID" value="NZ_CP029211.1"/>
</dbReference>
<protein>
    <submittedName>
        <fullName evidence="9">4Fe-4S ferredoxin</fullName>
    </submittedName>
</protein>
<dbReference type="OrthoDB" id="9800445at2"/>
<evidence type="ECO:0000259" key="8">
    <source>
        <dbReference type="PROSITE" id="PS51379"/>
    </source>
</evidence>
<keyword evidence="9" id="KW-0614">Plasmid</keyword>
<keyword evidence="2" id="KW-0004">4Fe-4S</keyword>
<dbReference type="Proteomes" id="UP000244892">
    <property type="component" value="Plasmid pTB101"/>
</dbReference>
<gene>
    <name evidence="9" type="ORF">DEH84_18710</name>
</gene>
<evidence type="ECO:0000256" key="3">
    <source>
        <dbReference type="ARBA" id="ARBA00022723"/>
    </source>
</evidence>
<dbReference type="KEGG" id="aon:DEH84_18710"/>
<evidence type="ECO:0000256" key="2">
    <source>
        <dbReference type="ARBA" id="ARBA00022485"/>
    </source>
</evidence>
<evidence type="ECO:0000256" key="6">
    <source>
        <dbReference type="ARBA" id="ARBA00023004"/>
    </source>
</evidence>
<dbReference type="PROSITE" id="PS00198">
    <property type="entry name" value="4FE4S_FER_1"/>
    <property type="match status" value="1"/>
</dbReference>
<evidence type="ECO:0000256" key="4">
    <source>
        <dbReference type="ARBA" id="ARBA00022737"/>
    </source>
</evidence>
<dbReference type="PANTHER" id="PTHR43687:SF6">
    <property type="entry name" value="L-ASPARTATE SEMIALDEHYDE SULFURTRANSFERASE IRON-SULFUR SUBUNIT"/>
    <property type="match status" value="1"/>
</dbReference>
<organism evidence="9 10">
    <name type="scientific">Aquabacterium olei</name>
    <dbReference type="NCBI Taxonomy" id="1296669"/>
    <lineage>
        <taxon>Bacteria</taxon>
        <taxon>Pseudomonadati</taxon>
        <taxon>Pseudomonadota</taxon>
        <taxon>Betaproteobacteria</taxon>
        <taxon>Burkholderiales</taxon>
        <taxon>Aquabacterium</taxon>
    </lineage>
</organism>
<keyword evidence="3" id="KW-0479">Metal-binding</keyword>
<dbReference type="PANTHER" id="PTHR43687">
    <property type="entry name" value="ADENYLYLSULFATE REDUCTASE, BETA SUBUNIT"/>
    <property type="match status" value="1"/>
</dbReference>
<evidence type="ECO:0000256" key="1">
    <source>
        <dbReference type="ARBA" id="ARBA00022448"/>
    </source>
</evidence>
<evidence type="ECO:0000313" key="9">
    <source>
        <dbReference type="EMBL" id="AWI55610.1"/>
    </source>
</evidence>
<dbReference type="Pfam" id="PF12838">
    <property type="entry name" value="Fer4_7"/>
    <property type="match status" value="1"/>
</dbReference>
<feature type="domain" description="4Fe-4S ferredoxin-type" evidence="8">
    <location>
        <begin position="48"/>
        <end position="77"/>
    </location>
</feature>
<dbReference type="SUPFAM" id="SSF54862">
    <property type="entry name" value="4Fe-4S ferredoxins"/>
    <property type="match status" value="1"/>
</dbReference>
<dbReference type="AlphaFoldDB" id="A0A2U8FX69"/>
<keyword evidence="5" id="KW-0249">Electron transport</keyword>
<dbReference type="GO" id="GO:0051539">
    <property type="term" value="F:4 iron, 4 sulfur cluster binding"/>
    <property type="evidence" value="ECO:0007669"/>
    <property type="project" value="UniProtKB-KW"/>
</dbReference>
<keyword evidence="7" id="KW-0411">Iron-sulfur</keyword>
<dbReference type="InterPro" id="IPR050572">
    <property type="entry name" value="Fe-S_Ferredoxin"/>
</dbReference>
<name>A0A2U8FX69_9BURK</name>
<dbReference type="InterPro" id="IPR017896">
    <property type="entry name" value="4Fe4S_Fe-S-bd"/>
</dbReference>
<feature type="domain" description="4Fe-4S ferredoxin-type" evidence="8">
    <location>
        <begin position="14"/>
        <end position="46"/>
    </location>
</feature>
<keyword evidence="6" id="KW-0408">Iron</keyword>
<dbReference type="InterPro" id="IPR017900">
    <property type="entry name" value="4Fe4S_Fe_S_CS"/>
</dbReference>
<evidence type="ECO:0000256" key="7">
    <source>
        <dbReference type="ARBA" id="ARBA00023014"/>
    </source>
</evidence>
<keyword evidence="10" id="KW-1185">Reference proteome</keyword>
<geneLocation type="plasmid" evidence="10">
    <name>ptb101</name>
</geneLocation>
<dbReference type="PROSITE" id="PS51379">
    <property type="entry name" value="4FE4S_FER_2"/>
    <property type="match status" value="2"/>
</dbReference>
<keyword evidence="4" id="KW-0677">Repeat</keyword>
<sequence length="81" mass="8836">MPFAPAAIAQYGEAAVTVDLDKCIAHKGCTVCIDVCPMDVLAIDPATGKAHMKHDECWYCLPCQKDCPTQAIKVEIPYLVR</sequence>
<evidence type="ECO:0000256" key="5">
    <source>
        <dbReference type="ARBA" id="ARBA00022982"/>
    </source>
</evidence>
<dbReference type="EMBL" id="CP029211">
    <property type="protein sequence ID" value="AWI55610.1"/>
    <property type="molecule type" value="Genomic_DNA"/>
</dbReference>
<dbReference type="GO" id="GO:0046872">
    <property type="term" value="F:metal ion binding"/>
    <property type="evidence" value="ECO:0007669"/>
    <property type="project" value="UniProtKB-KW"/>
</dbReference>
<reference evidence="9 10" key="1">
    <citation type="submission" date="2018-05" db="EMBL/GenBank/DDBJ databases">
        <title>complete genome sequence of Aquabacterium olei NBRC 110486.</title>
        <authorList>
            <person name="Tang B."/>
            <person name="Chang J."/>
            <person name="Zhang L."/>
            <person name="Yang H."/>
        </authorList>
    </citation>
    <scope>NUCLEOTIDE SEQUENCE [LARGE SCALE GENOMIC DNA]</scope>
    <source>
        <strain evidence="9 10">NBRC 110486</strain>
        <plasmid evidence="10">Plasmid ptb101</plasmid>
    </source>
</reference>
<keyword evidence="1" id="KW-0813">Transport</keyword>
<accession>A0A2U8FX69</accession>